<reference evidence="2" key="3">
    <citation type="submission" date="2025-09" db="UniProtKB">
        <authorList>
            <consortium name="Ensembl"/>
        </authorList>
    </citation>
    <scope>IDENTIFICATION</scope>
</reference>
<feature type="region of interest" description="Disordered" evidence="1">
    <location>
        <begin position="279"/>
        <end position="394"/>
    </location>
</feature>
<dbReference type="GeneID" id="114657446"/>
<organism evidence="2 3">
    <name type="scientific">Erpetoichthys calabaricus</name>
    <name type="common">Rope fish</name>
    <name type="synonym">Calamoichthys calabaricus</name>
    <dbReference type="NCBI Taxonomy" id="27687"/>
    <lineage>
        <taxon>Eukaryota</taxon>
        <taxon>Metazoa</taxon>
        <taxon>Chordata</taxon>
        <taxon>Craniata</taxon>
        <taxon>Vertebrata</taxon>
        <taxon>Euteleostomi</taxon>
        <taxon>Actinopterygii</taxon>
        <taxon>Polypteriformes</taxon>
        <taxon>Polypteridae</taxon>
        <taxon>Erpetoichthys</taxon>
    </lineage>
</organism>
<accession>A0A8C4SNL4</accession>
<dbReference type="AlphaFoldDB" id="A0A8C4SNL4"/>
<proteinExistence type="predicted"/>
<feature type="compositionally biased region" description="Polar residues" evidence="1">
    <location>
        <begin position="279"/>
        <end position="293"/>
    </location>
</feature>
<dbReference type="InterPro" id="IPR052600">
    <property type="entry name" value="Nuc_rcpt_coact/corep"/>
</dbReference>
<dbReference type="Ensembl" id="ENSECRT00000020167.1">
    <property type="protein sequence ID" value="ENSECRP00000019755.1"/>
    <property type="gene ID" value="ENSECRG00000013231.1"/>
</dbReference>
<feature type="compositionally biased region" description="Pro residues" evidence="1">
    <location>
        <begin position="301"/>
        <end position="310"/>
    </location>
</feature>
<dbReference type="Proteomes" id="UP000694620">
    <property type="component" value="Chromosome 9"/>
</dbReference>
<dbReference type="GeneTree" id="ENSGT00530000064134"/>
<dbReference type="PANTHER" id="PTHR23295">
    <property type="entry name" value="NUCLEAR RECEPTOR COACTIVATOR 5-RELATED"/>
    <property type="match status" value="1"/>
</dbReference>
<reference evidence="2" key="1">
    <citation type="submission" date="2021-06" db="EMBL/GenBank/DDBJ databases">
        <authorList>
            <consortium name="Wellcome Sanger Institute Data Sharing"/>
        </authorList>
    </citation>
    <scope>NUCLEOTIDE SEQUENCE [LARGE SCALE GENOMIC DNA]</scope>
</reference>
<dbReference type="Gene3D" id="3.40.50.800">
    <property type="entry name" value="Anticodon-binding domain"/>
    <property type="match status" value="1"/>
</dbReference>
<keyword evidence="3" id="KW-1185">Reference proteome</keyword>
<dbReference type="InterPro" id="IPR036621">
    <property type="entry name" value="Anticodon-bd_dom_sf"/>
</dbReference>
<evidence type="ECO:0000256" key="1">
    <source>
        <dbReference type="SAM" id="MobiDB-lite"/>
    </source>
</evidence>
<dbReference type="OrthoDB" id="10044938at2759"/>
<protein>
    <submittedName>
        <fullName evidence="2">Si:ch211-216l23.2</fullName>
    </submittedName>
</protein>
<dbReference type="PANTHER" id="PTHR23295:SF5">
    <property type="entry name" value="SI:CH211-216L23.2"/>
    <property type="match status" value="1"/>
</dbReference>
<name>A0A8C4SNL4_ERPCA</name>
<dbReference type="RefSeq" id="XP_028665098.1">
    <property type="nucleotide sequence ID" value="XM_028809265.2"/>
</dbReference>
<sequence>MSSWVKVTRNRGPLAGGGIIRPFKPFRMAPYPGRDERKDAFNEDTRNFEEMLSKQYDYSSGAEDHYERYQYSQNAPAKGFTPADRRNSLYQQFYKQIQEEYDRQRPADCVVLSVTKQQTDYAKSLGHCLQDRGLVVEMIYLHSESGLTRALQDVRHDGSPFCILVEHSNVALSSCTVIIFYESLKIHRNMPSERALDFVTSEHRRLHAEHLEKEREEIAMKAADLADDYLEREKSDKYTIPLSIRHLFFLMSEGKHLYLEELNTIAEYVRTRKEEMEATQLNTGNGSYPNVRNQGVGGLNKPPPLLPTPGHPVLQDHPGRSPPGPPGMGDRQSGALLPTPGSFPKSKPPPLLSMHSRAGLGQGPLNPSKKALLGEKPALLPTPGPPSRPGQQRR</sequence>
<reference evidence="2" key="2">
    <citation type="submission" date="2025-08" db="UniProtKB">
        <authorList>
            <consortium name="Ensembl"/>
        </authorList>
    </citation>
    <scope>IDENTIFICATION</scope>
</reference>
<evidence type="ECO:0000313" key="3">
    <source>
        <dbReference type="Proteomes" id="UP000694620"/>
    </source>
</evidence>
<dbReference type="SUPFAM" id="SSF52954">
    <property type="entry name" value="Class II aaRS ABD-related"/>
    <property type="match status" value="1"/>
</dbReference>
<gene>
    <name evidence="2" type="primary">si:ch211-216l23.2</name>
</gene>
<evidence type="ECO:0000313" key="2">
    <source>
        <dbReference type="Ensembl" id="ENSECRP00000019755.1"/>
    </source>
</evidence>